<sequence>MRRCGCGAAAGQQQGGDKGKGGQERFFHGTPGAGDPGCVQAWRFGFPLSLDDGGRPPAGAPGTEPLETRVDVGGVVDLGGVGEMGVDQFAPPAERLLTEDGRWPRLLLGERVGLHWWRTVRRPG</sequence>
<name>A0ABP7C7F5_9MICC</name>
<evidence type="ECO:0000313" key="3">
    <source>
        <dbReference type="Proteomes" id="UP001500752"/>
    </source>
</evidence>
<feature type="compositionally biased region" description="Basic and acidic residues" evidence="1">
    <location>
        <begin position="17"/>
        <end position="27"/>
    </location>
</feature>
<evidence type="ECO:0000313" key="2">
    <source>
        <dbReference type="EMBL" id="GAA3679737.1"/>
    </source>
</evidence>
<evidence type="ECO:0000256" key="1">
    <source>
        <dbReference type="SAM" id="MobiDB-lite"/>
    </source>
</evidence>
<keyword evidence="3" id="KW-1185">Reference proteome</keyword>
<organism evidence="2 3">
    <name type="scientific">Arthrobacter ginkgonis</name>
    <dbReference type="NCBI Taxonomy" id="1630594"/>
    <lineage>
        <taxon>Bacteria</taxon>
        <taxon>Bacillati</taxon>
        <taxon>Actinomycetota</taxon>
        <taxon>Actinomycetes</taxon>
        <taxon>Micrococcales</taxon>
        <taxon>Micrococcaceae</taxon>
        <taxon>Arthrobacter</taxon>
    </lineage>
</organism>
<protein>
    <submittedName>
        <fullName evidence="2">Uncharacterized protein</fullName>
    </submittedName>
</protein>
<reference evidence="3" key="1">
    <citation type="journal article" date="2019" name="Int. J. Syst. Evol. Microbiol.">
        <title>The Global Catalogue of Microorganisms (GCM) 10K type strain sequencing project: providing services to taxonomists for standard genome sequencing and annotation.</title>
        <authorList>
            <consortium name="The Broad Institute Genomics Platform"/>
            <consortium name="The Broad Institute Genome Sequencing Center for Infectious Disease"/>
            <person name="Wu L."/>
            <person name="Ma J."/>
        </authorList>
    </citation>
    <scope>NUCLEOTIDE SEQUENCE [LARGE SCALE GENOMIC DNA]</scope>
    <source>
        <strain evidence="3">JCM 30742</strain>
    </source>
</reference>
<feature type="compositionally biased region" description="Low complexity" evidence="1">
    <location>
        <begin position="1"/>
        <end position="12"/>
    </location>
</feature>
<feature type="region of interest" description="Disordered" evidence="1">
    <location>
        <begin position="1"/>
        <end position="34"/>
    </location>
</feature>
<dbReference type="Proteomes" id="UP001500752">
    <property type="component" value="Unassembled WGS sequence"/>
</dbReference>
<dbReference type="EMBL" id="BAABEO010000011">
    <property type="protein sequence ID" value="GAA3679737.1"/>
    <property type="molecule type" value="Genomic_DNA"/>
</dbReference>
<gene>
    <name evidence="2" type="ORF">GCM10023081_17410</name>
</gene>
<accession>A0ABP7C7F5</accession>
<proteinExistence type="predicted"/>
<comment type="caution">
    <text evidence="2">The sequence shown here is derived from an EMBL/GenBank/DDBJ whole genome shotgun (WGS) entry which is preliminary data.</text>
</comment>